<dbReference type="HOGENOM" id="CLU_640322_0_0_2"/>
<evidence type="ECO:0000313" key="3">
    <source>
        <dbReference type="Proteomes" id="UP000002061"/>
    </source>
</evidence>
<dbReference type="RefSeq" id="WP_013100759.1">
    <property type="nucleotide sequence ID" value="NC_014122.1"/>
</dbReference>
<protein>
    <submittedName>
        <fullName evidence="2">S-layer family protein</fullName>
    </submittedName>
</protein>
<dbReference type="InterPro" id="IPR022651">
    <property type="entry name" value="S_layer_C"/>
</dbReference>
<evidence type="ECO:0000259" key="1">
    <source>
        <dbReference type="Pfam" id="PF05124"/>
    </source>
</evidence>
<dbReference type="GeneID" id="9132395"/>
<sequence>MKKILFLLILLPLVNAYVIYVNTSTPDYENSKILLNELFDSREIFFNDTYVKIVFNNIYYKPLVNSTVNIDNLTINLDSGVLEYVIPIKENITINGKSYKLLKKKNSEVIYKGEEKEITTKYELKFLNKSIKVELISLDGNSVTIKLDNKSVILHKKEPKIIDNLVIEFCNYTKLLNSYSFTFKVSPIIILKRGEEFPMDKRFLVEDIKDNKIILKLKDKFNGSISINGKRYSIKKIKNNILKIRILYSKDFPLNESEYIDNNFFIFNHSLYYKDKEIKENKIIYLGEINPGLGLDVNDDIILIGGPVVNPYTKLLIKMNLILNISNTYPGDDKGLIIKIKNPQNPNHYIYILAGSNRVGTKKAINYFVNNYNGENEVLVK</sequence>
<dbReference type="Pfam" id="PF05124">
    <property type="entry name" value="S_layer_C"/>
    <property type="match status" value="1"/>
</dbReference>
<proteinExistence type="predicted"/>
<keyword evidence="3" id="KW-1185">Reference proteome</keyword>
<organism evidence="2 3">
    <name type="scientific">Methanocaldococcus infernus (strain DSM 11812 / JCM 15783 / ME)</name>
    <dbReference type="NCBI Taxonomy" id="573063"/>
    <lineage>
        <taxon>Archaea</taxon>
        <taxon>Methanobacteriati</taxon>
        <taxon>Methanobacteriota</taxon>
        <taxon>Methanomada group</taxon>
        <taxon>Methanococci</taxon>
        <taxon>Methanococcales</taxon>
        <taxon>Methanocaldococcaceae</taxon>
        <taxon>Methanocaldococcus</taxon>
    </lineage>
</organism>
<feature type="domain" description="S-layer protein outer" evidence="1">
    <location>
        <begin position="289"/>
        <end position="370"/>
    </location>
</feature>
<dbReference type="EMBL" id="CP002009">
    <property type="protein sequence ID" value="ADG14014.1"/>
    <property type="molecule type" value="Genomic_DNA"/>
</dbReference>
<dbReference type="STRING" id="573063.Metin_1364"/>
<evidence type="ECO:0000313" key="2">
    <source>
        <dbReference type="EMBL" id="ADG14014.1"/>
    </source>
</evidence>
<dbReference type="KEGG" id="mif:Metin_1364"/>
<accession>D5VTW1</accession>
<dbReference type="AlphaFoldDB" id="D5VTW1"/>
<reference evidence="2" key="1">
    <citation type="submission" date="2010-04" db="EMBL/GenBank/DDBJ databases">
        <title>Complete sequence of Methanocaldococcus infernus ME.</title>
        <authorList>
            <consortium name="US DOE Joint Genome Institute"/>
            <person name="Lucas S."/>
            <person name="Copeland A."/>
            <person name="Lapidus A."/>
            <person name="Cheng J.-F."/>
            <person name="Bruce D."/>
            <person name="Goodwin L."/>
            <person name="Pitluck S."/>
            <person name="Munk A.C."/>
            <person name="Detter J.C."/>
            <person name="Han C."/>
            <person name="Tapia R."/>
            <person name="Land M."/>
            <person name="Hauser L."/>
            <person name="Kyrpides N."/>
            <person name="Mikhailova N."/>
            <person name="Sieprawska-Lupa M."/>
            <person name="Whitman W.B."/>
            <person name="Woyke T."/>
        </authorList>
    </citation>
    <scope>NUCLEOTIDE SEQUENCE [LARGE SCALE GENOMIC DNA]</scope>
    <source>
        <strain evidence="2">ME</strain>
    </source>
</reference>
<name>D5VTW1_METIM</name>
<dbReference type="eggNOG" id="arCOG03420">
    <property type="taxonomic scope" value="Archaea"/>
</dbReference>
<dbReference type="Proteomes" id="UP000002061">
    <property type="component" value="Chromosome"/>
</dbReference>
<gene>
    <name evidence="2" type="ordered locus">Metin_1364</name>
</gene>
<dbReference type="OrthoDB" id="148350at2157"/>